<name>Q0BS69_GRABC</name>
<dbReference type="HOGENOM" id="CLU_106247_2_1_5"/>
<protein>
    <submittedName>
        <fullName evidence="3">Transcriptional regulator</fullName>
    </submittedName>
</protein>
<dbReference type="Proteomes" id="UP000001963">
    <property type="component" value="Chromosome"/>
</dbReference>
<dbReference type="Pfam" id="PF05443">
    <property type="entry name" value="ROS_MUCR"/>
    <property type="match status" value="1"/>
</dbReference>
<dbReference type="Gene3D" id="1.10.10.1550">
    <property type="entry name" value="ROS/MUCR transcriptional regulator protein"/>
    <property type="match status" value="1"/>
</dbReference>
<evidence type="ECO:0000313" key="4">
    <source>
        <dbReference type="Proteomes" id="UP000001963"/>
    </source>
</evidence>
<evidence type="ECO:0000313" key="3">
    <source>
        <dbReference type="EMBL" id="ABI62333.1"/>
    </source>
</evidence>
<evidence type="ECO:0000256" key="1">
    <source>
        <dbReference type="ARBA" id="ARBA00007031"/>
    </source>
</evidence>
<comment type="similarity">
    <text evidence="1">Belongs to the ros/MucR family.</text>
</comment>
<dbReference type="eggNOG" id="COG4957">
    <property type="taxonomic scope" value="Bacteria"/>
</dbReference>
<dbReference type="EMBL" id="CP000394">
    <property type="protein sequence ID" value="ABI62333.1"/>
    <property type="molecule type" value="Genomic_DNA"/>
</dbReference>
<sequence length="200" mass="22991">MKNHCYFFKSHYVQSGIWKANNFLLKNCHEDFICLIIVSLFFSRRGNLSDDTPPSRLLELTAQIVAAHISHNSVQAEAIPSFIQQIHHTLSTIGTPVVEPERLTPAVPVKRSVFPDYIVCLEDGKKLKMLKRHLQSAYSMTPEQYRQRWSLPPDYPMVAPNYAERRSSLAKQNGLGRKTREEFDEIEAPAAPRRRRKTTA</sequence>
<dbReference type="InterPro" id="IPR041920">
    <property type="entry name" value="ROS/MUCR_sf"/>
</dbReference>
<gene>
    <name evidence="3" type="ordered locus">GbCGDNIH1_1435</name>
</gene>
<dbReference type="AlphaFoldDB" id="Q0BS69"/>
<organism evidence="3 4">
    <name type="scientific">Granulibacter bethesdensis (strain ATCC BAA-1260 / CGDNIH1)</name>
    <dbReference type="NCBI Taxonomy" id="391165"/>
    <lineage>
        <taxon>Bacteria</taxon>
        <taxon>Pseudomonadati</taxon>
        <taxon>Pseudomonadota</taxon>
        <taxon>Alphaproteobacteria</taxon>
        <taxon>Acetobacterales</taxon>
        <taxon>Acetobacteraceae</taxon>
        <taxon>Granulibacter</taxon>
    </lineage>
</organism>
<reference evidence="3 4" key="1">
    <citation type="journal article" date="2007" name="J. Bacteriol.">
        <title>Genome sequence analysis of the emerging human pathogenic acetic acid bacterium Granulibacter bethesdensis.</title>
        <authorList>
            <person name="Greenberg D.E."/>
            <person name="Porcella S.F."/>
            <person name="Zelazny A.M."/>
            <person name="Virtaneva K."/>
            <person name="Sturdevant D.E."/>
            <person name="Kupko J.J.III."/>
            <person name="Barbian K.D."/>
            <person name="Babar A."/>
            <person name="Dorward D.W."/>
            <person name="Holland S.M."/>
        </authorList>
    </citation>
    <scope>NUCLEOTIDE SEQUENCE [LARGE SCALE GENOMIC DNA]</scope>
    <source>
        <strain evidence="4">ATCC BAA-1260 / CGDNIH1</strain>
    </source>
</reference>
<keyword evidence="4" id="KW-1185">Reference proteome</keyword>
<proteinExistence type="inferred from homology"/>
<accession>Q0BS69</accession>
<feature type="region of interest" description="Disordered" evidence="2">
    <location>
        <begin position="166"/>
        <end position="200"/>
    </location>
</feature>
<dbReference type="GO" id="GO:0006355">
    <property type="term" value="P:regulation of DNA-templated transcription"/>
    <property type="evidence" value="ECO:0007669"/>
    <property type="project" value="InterPro"/>
</dbReference>
<dbReference type="GO" id="GO:0008270">
    <property type="term" value="F:zinc ion binding"/>
    <property type="evidence" value="ECO:0007669"/>
    <property type="project" value="InterPro"/>
</dbReference>
<evidence type="ECO:0000256" key="2">
    <source>
        <dbReference type="SAM" id="MobiDB-lite"/>
    </source>
</evidence>
<dbReference type="STRING" id="391165.GbCGDNIH1_1435"/>
<dbReference type="KEGG" id="gbe:GbCGDNIH1_1435"/>
<dbReference type="InterPro" id="IPR008807">
    <property type="entry name" value="ROS_MUCR"/>
</dbReference>
<dbReference type="GO" id="GO:0003677">
    <property type="term" value="F:DNA binding"/>
    <property type="evidence" value="ECO:0007669"/>
    <property type="project" value="InterPro"/>
</dbReference>